<keyword evidence="3" id="KW-1185">Reference proteome</keyword>
<protein>
    <submittedName>
        <fullName evidence="2">Uncharacterized protein</fullName>
    </submittedName>
</protein>
<sequence>MWPGLPALPVMPANFAAPIPATDAHGQRNGRPRRVGRTEFGEDRRLAADTTGQAPPALVLY</sequence>
<dbReference type="AlphaFoldDB" id="A0A2N7WAW1"/>
<comment type="caution">
    <text evidence="2">The sequence shown here is derived from an EMBL/GenBank/DDBJ whole genome shotgun (WGS) entry which is preliminary data.</text>
</comment>
<dbReference type="EMBL" id="PNYB01000004">
    <property type="protein sequence ID" value="PMS26531.1"/>
    <property type="molecule type" value="Genomic_DNA"/>
</dbReference>
<evidence type="ECO:0000256" key="1">
    <source>
        <dbReference type="SAM" id="MobiDB-lite"/>
    </source>
</evidence>
<feature type="region of interest" description="Disordered" evidence="1">
    <location>
        <begin position="19"/>
        <end position="40"/>
    </location>
</feature>
<proteinExistence type="predicted"/>
<dbReference type="Proteomes" id="UP000235347">
    <property type="component" value="Unassembled WGS sequence"/>
</dbReference>
<evidence type="ECO:0000313" key="2">
    <source>
        <dbReference type="EMBL" id="PMS26531.1"/>
    </source>
</evidence>
<organism evidence="2 3">
    <name type="scientific">Trinickia soli</name>
    <dbReference type="NCBI Taxonomy" id="380675"/>
    <lineage>
        <taxon>Bacteria</taxon>
        <taxon>Pseudomonadati</taxon>
        <taxon>Pseudomonadota</taxon>
        <taxon>Betaproteobacteria</taxon>
        <taxon>Burkholderiales</taxon>
        <taxon>Burkholderiaceae</taxon>
        <taxon>Trinickia</taxon>
    </lineage>
</organism>
<accession>A0A2N7WAW1</accession>
<evidence type="ECO:0000313" key="3">
    <source>
        <dbReference type="Proteomes" id="UP000235347"/>
    </source>
</evidence>
<gene>
    <name evidence="2" type="ORF">C0Z19_06165</name>
</gene>
<name>A0A2N7WAW1_9BURK</name>
<reference evidence="2 3" key="1">
    <citation type="submission" date="2018-01" db="EMBL/GenBank/DDBJ databases">
        <title>Whole genome analyses suggest that Burkholderia sensu lato contains two further novel genera in the rhizoxinica-symbiotica group Mycetohabitans gen. nov., and Trinickia gen. nov.: implications for the evolution of diazotrophy and nodulation in the Burkholderiaceae.</title>
        <authorList>
            <person name="Estrada-de los Santos P."/>
            <person name="Palmer M."/>
            <person name="Chavez-Ramirez B."/>
            <person name="Beukes C."/>
            <person name="Steenkamp E.T."/>
            <person name="Hirsch A.M."/>
            <person name="Manyaka P."/>
            <person name="Maluk M."/>
            <person name="Lafos M."/>
            <person name="Crook M."/>
            <person name="Gross E."/>
            <person name="Simon M.F."/>
            <person name="Bueno dos Reis Junior F."/>
            <person name="Poole P.S."/>
            <person name="Venter S.N."/>
            <person name="James E.K."/>
        </authorList>
    </citation>
    <scope>NUCLEOTIDE SEQUENCE [LARGE SCALE GENOMIC DNA]</scope>
    <source>
        <strain evidence="2 3">GP25-8</strain>
    </source>
</reference>